<dbReference type="GeneID" id="83218182"/>
<dbReference type="Proteomes" id="UP001234581">
    <property type="component" value="Unassembled WGS sequence"/>
</dbReference>
<proteinExistence type="inferred from homology"/>
<dbReference type="InterPro" id="IPR052240">
    <property type="entry name" value="SAP_domain_ribonucleoprotein"/>
</dbReference>
<dbReference type="RefSeq" id="XP_058338455.1">
    <property type="nucleotide sequence ID" value="XM_058490755.1"/>
</dbReference>
<dbReference type="GO" id="GO:0005634">
    <property type="term" value="C:nucleus"/>
    <property type="evidence" value="ECO:0007669"/>
    <property type="project" value="TreeGrafter"/>
</dbReference>
<name>A0AAD7XUQ2_9FUNG</name>
<feature type="compositionally biased region" description="Low complexity" evidence="3">
    <location>
        <begin position="163"/>
        <end position="186"/>
    </location>
</feature>
<reference evidence="5 6" key="1">
    <citation type="submission" date="2023-03" db="EMBL/GenBank/DDBJ databases">
        <title>Genome sequence of Lichtheimia ornata CBS 291.66.</title>
        <authorList>
            <person name="Mohabir J.T."/>
            <person name="Shea T.P."/>
            <person name="Kurbessoian T."/>
            <person name="Berby B."/>
            <person name="Fontaine J."/>
            <person name="Livny J."/>
            <person name="Gnirke A."/>
            <person name="Stajich J.E."/>
            <person name="Cuomo C.A."/>
        </authorList>
    </citation>
    <scope>NUCLEOTIDE SEQUENCE [LARGE SCALE GENOMIC DNA]</scope>
    <source>
        <strain evidence="5">CBS 291.66</strain>
    </source>
</reference>
<dbReference type="Gene3D" id="1.10.720.30">
    <property type="entry name" value="SAP domain"/>
    <property type="match status" value="1"/>
</dbReference>
<keyword evidence="1" id="KW-0597">Phosphoprotein</keyword>
<evidence type="ECO:0000259" key="4">
    <source>
        <dbReference type="PROSITE" id="PS50800"/>
    </source>
</evidence>
<feature type="compositionally biased region" description="Basic and acidic residues" evidence="3">
    <location>
        <begin position="187"/>
        <end position="219"/>
    </location>
</feature>
<comment type="similarity">
    <text evidence="2">Belongs to the SAP domain-containing ribonucleoprotein family.</text>
</comment>
<dbReference type="InterPro" id="IPR036361">
    <property type="entry name" value="SAP_dom_sf"/>
</dbReference>
<feature type="domain" description="SAP" evidence="4">
    <location>
        <begin position="5"/>
        <end position="39"/>
    </location>
</feature>
<dbReference type="Pfam" id="PF02037">
    <property type="entry name" value="SAP"/>
    <property type="match status" value="1"/>
</dbReference>
<comment type="caution">
    <text evidence="5">The sequence shown here is derived from an EMBL/GenBank/DDBJ whole genome shotgun (WGS) entry which is preliminary data.</text>
</comment>
<feature type="region of interest" description="Disordered" evidence="3">
    <location>
        <begin position="59"/>
        <end position="270"/>
    </location>
</feature>
<feature type="compositionally biased region" description="Low complexity" evidence="3">
    <location>
        <begin position="96"/>
        <end position="136"/>
    </location>
</feature>
<feature type="compositionally biased region" description="Basic and acidic residues" evidence="3">
    <location>
        <begin position="137"/>
        <end position="148"/>
    </location>
</feature>
<sequence>MSEKYKTLKVKELQEILQKNGLPVSGKKEELIDRLVKHDESKALESLDDLAGLEEFEESKLDLDSLDPDLKSLNDKPEVAEKPKEEPTKAEEKDTAGAAAGASSTSKADATTSNDKPATEQSTTTATTTATPTTTEQEAKDEPPKEVVKPGSSFKYTPITFGKKPAATTTSTSPKPLPKATTAAASKNDDIEKKIERAKRFNVPLDEKTKQQMRAERFGSGKKTTTSSGIDPEVLKRRAERFGIPTKEAEEEKKRKRAERFGVPEKKQRR</sequence>
<dbReference type="SUPFAM" id="SSF68906">
    <property type="entry name" value="SAP domain"/>
    <property type="match status" value="1"/>
</dbReference>
<keyword evidence="6" id="KW-1185">Reference proteome</keyword>
<evidence type="ECO:0000313" key="6">
    <source>
        <dbReference type="Proteomes" id="UP001234581"/>
    </source>
</evidence>
<evidence type="ECO:0000256" key="3">
    <source>
        <dbReference type="SAM" id="MobiDB-lite"/>
    </source>
</evidence>
<dbReference type="PROSITE" id="PS50800">
    <property type="entry name" value="SAP"/>
    <property type="match status" value="1"/>
</dbReference>
<evidence type="ECO:0000256" key="1">
    <source>
        <dbReference type="ARBA" id="ARBA00022553"/>
    </source>
</evidence>
<feature type="compositionally biased region" description="Basic and acidic residues" evidence="3">
    <location>
        <begin position="233"/>
        <end position="270"/>
    </location>
</feature>
<dbReference type="SMART" id="SM00513">
    <property type="entry name" value="SAP"/>
    <property type="match status" value="1"/>
</dbReference>
<organism evidence="5 6">
    <name type="scientific">Lichtheimia ornata</name>
    <dbReference type="NCBI Taxonomy" id="688661"/>
    <lineage>
        <taxon>Eukaryota</taxon>
        <taxon>Fungi</taxon>
        <taxon>Fungi incertae sedis</taxon>
        <taxon>Mucoromycota</taxon>
        <taxon>Mucoromycotina</taxon>
        <taxon>Mucoromycetes</taxon>
        <taxon>Mucorales</taxon>
        <taxon>Lichtheimiaceae</taxon>
        <taxon>Lichtheimia</taxon>
    </lineage>
</organism>
<dbReference type="AlphaFoldDB" id="A0AAD7XUQ2"/>
<dbReference type="InterPro" id="IPR040746">
    <property type="entry name" value="THO1_MOS11_C"/>
</dbReference>
<dbReference type="PANTHER" id="PTHR46551">
    <property type="entry name" value="SAP DOMAIN-CONTAINING RIBONUCLEOPROTEIN"/>
    <property type="match status" value="1"/>
</dbReference>
<dbReference type="PANTHER" id="PTHR46551:SF1">
    <property type="entry name" value="SAP DOMAIN-CONTAINING RIBONUCLEOPROTEIN"/>
    <property type="match status" value="1"/>
</dbReference>
<dbReference type="GO" id="GO:0016973">
    <property type="term" value="P:poly(A)+ mRNA export from nucleus"/>
    <property type="evidence" value="ECO:0007669"/>
    <property type="project" value="TreeGrafter"/>
</dbReference>
<dbReference type="Pfam" id="PF18592">
    <property type="entry name" value="Tho1_MOS11_C"/>
    <property type="match status" value="1"/>
</dbReference>
<dbReference type="InterPro" id="IPR003034">
    <property type="entry name" value="SAP_dom"/>
</dbReference>
<evidence type="ECO:0000313" key="5">
    <source>
        <dbReference type="EMBL" id="KAJ8653541.1"/>
    </source>
</evidence>
<gene>
    <name evidence="5" type="ORF">O0I10_010780</name>
</gene>
<dbReference type="EMBL" id="JARTCD010000076">
    <property type="protein sequence ID" value="KAJ8653541.1"/>
    <property type="molecule type" value="Genomic_DNA"/>
</dbReference>
<protein>
    <recommendedName>
        <fullName evidence="4">SAP domain-containing protein</fullName>
    </recommendedName>
</protein>
<feature type="compositionally biased region" description="Basic and acidic residues" evidence="3">
    <location>
        <begin position="59"/>
        <end position="95"/>
    </location>
</feature>
<accession>A0AAD7XUQ2</accession>
<evidence type="ECO:0000256" key="2">
    <source>
        <dbReference type="ARBA" id="ARBA00046328"/>
    </source>
</evidence>